<keyword evidence="6" id="KW-0333">Golgi apparatus</keyword>
<dbReference type="GO" id="GO:0005794">
    <property type="term" value="C:Golgi apparatus"/>
    <property type="evidence" value="ECO:0007669"/>
    <property type="project" value="UniProtKB-SubCell"/>
</dbReference>
<sequence>MSDPFVVVQEDVVSAFEQARTLLASWRMLDQKMRTPQEENEYQFVTDELYSTLTSVESDLVDLQEAVDAARHTPADYGLSGSQIAERQNFVASKRQAVEDMRHILTQPDAKKGSRSTGLRDTYSDRGNVIHGHHRRHSASREHNVEVGNYQEQHQVLMDQQDQQFDSMLDTVRNLHGIASTMNTELEDQAILLDDVGSLMDRTQSKLSSARKKVDKFLRDKNNRSIYIVLVLFLVILVLLLLIIFT</sequence>
<dbReference type="SUPFAM" id="SSF58038">
    <property type="entry name" value="SNARE fusion complex"/>
    <property type="match status" value="1"/>
</dbReference>
<evidence type="ECO:0000256" key="7">
    <source>
        <dbReference type="ARBA" id="ARBA00023054"/>
    </source>
</evidence>
<dbReference type="InterPro" id="IPR010989">
    <property type="entry name" value="SNARE"/>
</dbReference>
<gene>
    <name evidence="14" type="ORF">COEREDRAFT_82828</name>
</gene>
<dbReference type="EMBL" id="KZ303519">
    <property type="protein sequence ID" value="PIA14307.1"/>
    <property type="molecule type" value="Genomic_DNA"/>
</dbReference>
<evidence type="ECO:0000256" key="8">
    <source>
        <dbReference type="ARBA" id="ARBA00023136"/>
    </source>
</evidence>
<dbReference type="GO" id="GO:0015031">
    <property type="term" value="P:protein transport"/>
    <property type="evidence" value="ECO:0007669"/>
    <property type="project" value="UniProtKB-KW"/>
</dbReference>
<evidence type="ECO:0000256" key="9">
    <source>
        <dbReference type="ARBA" id="ARBA00037801"/>
    </source>
</evidence>
<name>A0A2G5B6G1_COERN</name>
<dbReference type="PANTHER" id="PTHR12791">
    <property type="entry name" value="GOLGI SNARE BET1-RELATED"/>
    <property type="match status" value="1"/>
</dbReference>
<evidence type="ECO:0000313" key="15">
    <source>
        <dbReference type="Proteomes" id="UP000242474"/>
    </source>
</evidence>
<evidence type="ECO:0000256" key="10">
    <source>
        <dbReference type="ARBA" id="ARBA00073343"/>
    </source>
</evidence>
<evidence type="ECO:0000256" key="4">
    <source>
        <dbReference type="ARBA" id="ARBA00022927"/>
    </source>
</evidence>
<dbReference type="Pfam" id="PF09177">
    <property type="entry name" value="STX6_10_61_N"/>
    <property type="match status" value="1"/>
</dbReference>
<evidence type="ECO:0000256" key="1">
    <source>
        <dbReference type="ARBA" id="ARBA00009063"/>
    </source>
</evidence>
<dbReference type="Gene3D" id="1.20.5.110">
    <property type="match status" value="1"/>
</dbReference>
<keyword evidence="8 12" id="KW-0472">Membrane</keyword>
<keyword evidence="4" id="KW-0653">Protein transport</keyword>
<dbReference type="CDD" id="cd15851">
    <property type="entry name" value="SNARE_Syntaxin6"/>
    <property type="match status" value="1"/>
</dbReference>
<evidence type="ECO:0000256" key="3">
    <source>
        <dbReference type="ARBA" id="ARBA00022692"/>
    </source>
</evidence>
<protein>
    <recommendedName>
        <fullName evidence="10">t-SNARE affecting a late Golgi compartment protein 1</fullName>
    </recommendedName>
</protein>
<proteinExistence type="inferred from homology"/>
<feature type="region of interest" description="Disordered" evidence="11">
    <location>
        <begin position="108"/>
        <end position="143"/>
    </location>
</feature>
<dbReference type="InterPro" id="IPR000727">
    <property type="entry name" value="T_SNARE_dom"/>
</dbReference>
<evidence type="ECO:0000256" key="11">
    <source>
        <dbReference type="SAM" id="MobiDB-lite"/>
    </source>
</evidence>
<dbReference type="GO" id="GO:0048193">
    <property type="term" value="P:Golgi vesicle transport"/>
    <property type="evidence" value="ECO:0007669"/>
    <property type="project" value="InterPro"/>
</dbReference>
<evidence type="ECO:0000256" key="6">
    <source>
        <dbReference type="ARBA" id="ARBA00023034"/>
    </source>
</evidence>
<dbReference type="STRING" id="763665.A0A2G5B6G1"/>
<keyword evidence="3 12" id="KW-0812">Transmembrane</keyword>
<keyword evidence="5 12" id="KW-1133">Transmembrane helix</keyword>
<evidence type="ECO:0000313" key="14">
    <source>
        <dbReference type="EMBL" id="PIA14307.1"/>
    </source>
</evidence>
<dbReference type="AlphaFoldDB" id="A0A2G5B6G1"/>
<feature type="transmembrane region" description="Helical" evidence="12">
    <location>
        <begin position="226"/>
        <end position="245"/>
    </location>
</feature>
<accession>A0A2G5B6G1</accession>
<evidence type="ECO:0000259" key="13">
    <source>
        <dbReference type="PROSITE" id="PS50192"/>
    </source>
</evidence>
<dbReference type="SMART" id="SM00397">
    <property type="entry name" value="t_SNARE"/>
    <property type="match status" value="1"/>
</dbReference>
<dbReference type="OrthoDB" id="546861at2759"/>
<dbReference type="FunFam" id="1.20.5.110:FF:000006">
    <property type="entry name" value="Syntaxin 6"/>
    <property type="match status" value="1"/>
</dbReference>
<dbReference type="PROSITE" id="PS50192">
    <property type="entry name" value="T_SNARE"/>
    <property type="match status" value="1"/>
</dbReference>
<dbReference type="Gene3D" id="1.20.58.90">
    <property type="match status" value="1"/>
</dbReference>
<reference evidence="14 15" key="1">
    <citation type="journal article" date="2015" name="Genome Biol. Evol.">
        <title>Phylogenomic analyses indicate that early fungi evolved digesting cell walls of algal ancestors of land plants.</title>
        <authorList>
            <person name="Chang Y."/>
            <person name="Wang S."/>
            <person name="Sekimoto S."/>
            <person name="Aerts A.L."/>
            <person name="Choi C."/>
            <person name="Clum A."/>
            <person name="LaButti K.M."/>
            <person name="Lindquist E.A."/>
            <person name="Yee Ngan C."/>
            <person name="Ohm R.A."/>
            <person name="Salamov A.A."/>
            <person name="Grigoriev I.V."/>
            <person name="Spatafora J.W."/>
            <person name="Berbee M.L."/>
        </authorList>
    </citation>
    <scope>NUCLEOTIDE SEQUENCE [LARGE SCALE GENOMIC DNA]</scope>
    <source>
        <strain evidence="14 15">NRRL 1564</strain>
    </source>
</reference>
<keyword evidence="7" id="KW-0175">Coiled coil</keyword>
<dbReference type="Proteomes" id="UP000242474">
    <property type="component" value="Unassembled WGS sequence"/>
</dbReference>
<comment type="subcellular location">
    <subcellularLocation>
        <location evidence="9">Golgi apparatus</location>
        <location evidence="9">trans-Golgi network membrane</location>
        <topology evidence="9">Single-pass type IV membrane protein</topology>
    </subcellularLocation>
</comment>
<organism evidence="14 15">
    <name type="scientific">Coemansia reversa (strain ATCC 12441 / NRRL 1564)</name>
    <dbReference type="NCBI Taxonomy" id="763665"/>
    <lineage>
        <taxon>Eukaryota</taxon>
        <taxon>Fungi</taxon>
        <taxon>Fungi incertae sedis</taxon>
        <taxon>Zoopagomycota</taxon>
        <taxon>Kickxellomycotina</taxon>
        <taxon>Kickxellomycetes</taxon>
        <taxon>Kickxellales</taxon>
        <taxon>Kickxellaceae</taxon>
        <taxon>Coemansia</taxon>
    </lineage>
</organism>
<dbReference type="FunFam" id="1.20.58.90:FF:000004">
    <property type="entry name" value="Syntaxin 10"/>
    <property type="match status" value="1"/>
</dbReference>
<dbReference type="GO" id="GO:0016020">
    <property type="term" value="C:membrane"/>
    <property type="evidence" value="ECO:0007669"/>
    <property type="project" value="InterPro"/>
</dbReference>
<keyword evidence="15" id="KW-1185">Reference proteome</keyword>
<evidence type="ECO:0000256" key="5">
    <source>
        <dbReference type="ARBA" id="ARBA00022989"/>
    </source>
</evidence>
<evidence type="ECO:0000256" key="12">
    <source>
        <dbReference type="SAM" id="Phobius"/>
    </source>
</evidence>
<feature type="domain" description="T-SNARE coiled-coil homology" evidence="13">
    <location>
        <begin position="155"/>
        <end position="217"/>
    </location>
</feature>
<comment type="similarity">
    <text evidence="1">Belongs to the syntaxin family.</text>
</comment>
<dbReference type="SUPFAM" id="SSF47661">
    <property type="entry name" value="t-snare proteins"/>
    <property type="match status" value="1"/>
</dbReference>
<keyword evidence="2" id="KW-0813">Transport</keyword>
<dbReference type="InterPro" id="IPR015260">
    <property type="entry name" value="Syntaxin-6/10/61_N"/>
</dbReference>
<evidence type="ECO:0000256" key="2">
    <source>
        <dbReference type="ARBA" id="ARBA00022448"/>
    </source>
</evidence>